<dbReference type="EMBL" id="BAABRP010000005">
    <property type="protein sequence ID" value="GAA5513050.1"/>
    <property type="molecule type" value="Genomic_DNA"/>
</dbReference>
<protein>
    <recommendedName>
        <fullName evidence="8">Methyltransferase</fullName>
        <ecNumber evidence="8">2.1.1.-</ecNumber>
    </recommendedName>
</protein>
<evidence type="ECO:0000256" key="5">
    <source>
        <dbReference type="ARBA" id="ARBA00022747"/>
    </source>
</evidence>
<gene>
    <name evidence="11" type="ORF">Dcar01_01776</name>
</gene>
<dbReference type="InterPro" id="IPR017985">
    <property type="entry name" value="MeTrfase_CN4_CS"/>
</dbReference>
<sequence>MTTTEDTPRTPTPRPRAPRTLEPQVRMGDARDAARFLPKKSVDLVVTSPPYWRKRDYGHPDQLGWERTPEEFAKRLVAVMNLWKPVLKPHASVFVNLGDSFRDGRMAGVTTLFELAAITGGWSLVSRILWVKRSGLPDPHGRLPQRHEFIFQFAQKGASPYLDTYAYAQEFDLSEGNVWHVKPGRSLSPHLAPFPEELPRRAILLACPEQVCVTCGAPLRRVLRRGLKLDPNRKQSARALERWHASGLNERHQEAIRATGISDAGKSLRFQVGAGRNSAEVAALA</sequence>
<comment type="catalytic activity">
    <reaction evidence="7">
        <text>a 2'-deoxycytidine in DNA + S-adenosyl-L-methionine = an N(4)-methyl-2'-deoxycytidine in DNA + S-adenosyl-L-homocysteine + H(+)</text>
        <dbReference type="Rhea" id="RHEA:16857"/>
        <dbReference type="Rhea" id="RHEA-COMP:11369"/>
        <dbReference type="Rhea" id="RHEA-COMP:13674"/>
        <dbReference type="ChEBI" id="CHEBI:15378"/>
        <dbReference type="ChEBI" id="CHEBI:57856"/>
        <dbReference type="ChEBI" id="CHEBI:59789"/>
        <dbReference type="ChEBI" id="CHEBI:85452"/>
        <dbReference type="ChEBI" id="CHEBI:137933"/>
        <dbReference type="EC" id="2.1.1.113"/>
    </reaction>
</comment>
<evidence type="ECO:0000256" key="6">
    <source>
        <dbReference type="ARBA" id="ARBA00023125"/>
    </source>
</evidence>
<dbReference type="SUPFAM" id="SSF53335">
    <property type="entry name" value="S-adenosyl-L-methionine-dependent methyltransferases"/>
    <property type="match status" value="1"/>
</dbReference>
<evidence type="ECO:0000259" key="10">
    <source>
        <dbReference type="Pfam" id="PF01555"/>
    </source>
</evidence>
<evidence type="ECO:0000256" key="7">
    <source>
        <dbReference type="ARBA" id="ARBA00049120"/>
    </source>
</evidence>
<dbReference type="InterPro" id="IPR029063">
    <property type="entry name" value="SAM-dependent_MTases_sf"/>
</dbReference>
<reference evidence="11 12" key="1">
    <citation type="submission" date="2024-02" db="EMBL/GenBank/DDBJ databases">
        <title>Deinococcus carri NBRC 110142.</title>
        <authorList>
            <person name="Ichikawa N."/>
            <person name="Katano-Makiyama Y."/>
            <person name="Hidaka K."/>
        </authorList>
    </citation>
    <scope>NUCLEOTIDE SEQUENCE [LARGE SCALE GENOMIC DNA]</scope>
    <source>
        <strain evidence="11 12">NBRC 110142</strain>
    </source>
</reference>
<accession>A0ABP9W994</accession>
<evidence type="ECO:0000256" key="8">
    <source>
        <dbReference type="RuleBase" id="RU362026"/>
    </source>
</evidence>
<proteinExistence type="inferred from homology"/>
<keyword evidence="4" id="KW-0949">S-adenosyl-L-methionine</keyword>
<keyword evidence="6" id="KW-0238">DNA-binding</keyword>
<dbReference type="Proteomes" id="UP001401887">
    <property type="component" value="Unassembled WGS sequence"/>
</dbReference>
<dbReference type="EC" id="2.1.1.-" evidence="8"/>
<feature type="domain" description="DNA methylase N-4/N-6" evidence="10">
    <location>
        <begin position="42"/>
        <end position="209"/>
    </location>
</feature>
<evidence type="ECO:0000313" key="12">
    <source>
        <dbReference type="Proteomes" id="UP001401887"/>
    </source>
</evidence>
<dbReference type="InterPro" id="IPR002941">
    <property type="entry name" value="DNA_methylase_N4/N6"/>
</dbReference>
<organism evidence="11 12">
    <name type="scientific">Deinococcus carri</name>
    <dbReference type="NCBI Taxonomy" id="1211323"/>
    <lineage>
        <taxon>Bacteria</taxon>
        <taxon>Thermotogati</taxon>
        <taxon>Deinococcota</taxon>
        <taxon>Deinococci</taxon>
        <taxon>Deinococcales</taxon>
        <taxon>Deinococcaceae</taxon>
        <taxon>Deinococcus</taxon>
    </lineage>
</organism>
<dbReference type="PRINTS" id="PR00508">
    <property type="entry name" value="S21N4MTFRASE"/>
</dbReference>
<dbReference type="InterPro" id="IPR001091">
    <property type="entry name" value="RM_Methyltransferase"/>
</dbReference>
<dbReference type="PROSITE" id="PS00093">
    <property type="entry name" value="N4_MTASE"/>
    <property type="match status" value="1"/>
</dbReference>
<keyword evidence="12" id="KW-1185">Reference proteome</keyword>
<feature type="region of interest" description="Disordered" evidence="9">
    <location>
        <begin position="1"/>
        <end position="29"/>
    </location>
</feature>
<keyword evidence="2" id="KW-0489">Methyltransferase</keyword>
<evidence type="ECO:0000256" key="4">
    <source>
        <dbReference type="ARBA" id="ARBA00022691"/>
    </source>
</evidence>
<evidence type="ECO:0000256" key="9">
    <source>
        <dbReference type="SAM" id="MobiDB-lite"/>
    </source>
</evidence>
<keyword evidence="3" id="KW-0808">Transferase</keyword>
<dbReference type="Gene3D" id="3.40.50.150">
    <property type="entry name" value="Vaccinia Virus protein VP39"/>
    <property type="match status" value="1"/>
</dbReference>
<name>A0ABP9W994_9DEIO</name>
<evidence type="ECO:0000256" key="3">
    <source>
        <dbReference type="ARBA" id="ARBA00022679"/>
    </source>
</evidence>
<keyword evidence="5" id="KW-0680">Restriction system</keyword>
<dbReference type="Pfam" id="PF01555">
    <property type="entry name" value="N6_N4_Mtase"/>
    <property type="match status" value="1"/>
</dbReference>
<comment type="caution">
    <text evidence="11">The sequence shown here is derived from an EMBL/GenBank/DDBJ whole genome shotgun (WGS) entry which is preliminary data.</text>
</comment>
<evidence type="ECO:0000313" key="11">
    <source>
        <dbReference type="EMBL" id="GAA5513050.1"/>
    </source>
</evidence>
<comment type="similarity">
    <text evidence="1">Belongs to the N(4)/N(6)-methyltransferase family. N(4) subfamily.</text>
</comment>
<evidence type="ECO:0000256" key="2">
    <source>
        <dbReference type="ARBA" id="ARBA00022603"/>
    </source>
</evidence>
<dbReference type="RefSeq" id="WP_345464028.1">
    <property type="nucleotide sequence ID" value="NZ_BAABRP010000005.1"/>
</dbReference>
<evidence type="ECO:0000256" key="1">
    <source>
        <dbReference type="ARBA" id="ARBA00010203"/>
    </source>
</evidence>